<feature type="domain" description="POPLD" evidence="10">
    <location>
        <begin position="792"/>
        <end position="868"/>
    </location>
</feature>
<feature type="domain" description="Pop1 N-terminal" evidence="9">
    <location>
        <begin position="351"/>
        <end position="484"/>
    </location>
</feature>
<evidence type="ECO:0000259" key="10">
    <source>
        <dbReference type="Pfam" id="PF08170"/>
    </source>
</evidence>
<dbReference type="Pfam" id="PF06978">
    <property type="entry name" value="POP1_N"/>
    <property type="match status" value="1"/>
</dbReference>
<evidence type="ECO:0000313" key="12">
    <source>
        <dbReference type="EMBL" id="CAD5321627.1"/>
    </source>
</evidence>
<dbReference type="GO" id="GO:0030599">
    <property type="term" value="F:pectinesterase activity"/>
    <property type="evidence" value="ECO:0007669"/>
    <property type="project" value="InterPro"/>
</dbReference>
<dbReference type="PANTHER" id="PTHR22731">
    <property type="entry name" value="RIBONUCLEASES P/MRP PROTEIN SUBUNIT POP1"/>
    <property type="match status" value="1"/>
</dbReference>
<dbReference type="InterPro" id="IPR009723">
    <property type="entry name" value="Pop1_N"/>
</dbReference>
<evidence type="ECO:0000256" key="2">
    <source>
        <dbReference type="ARBA" id="ARBA00005184"/>
    </source>
</evidence>
<dbReference type="InterPro" id="IPR000070">
    <property type="entry name" value="Pectinesterase_cat"/>
</dbReference>
<dbReference type="GO" id="GO:0001682">
    <property type="term" value="P:tRNA 5'-leader removal"/>
    <property type="evidence" value="ECO:0007669"/>
    <property type="project" value="InterPro"/>
</dbReference>
<reference evidence="12 13" key="1">
    <citation type="submission" date="2020-09" db="EMBL/GenBank/DDBJ databases">
        <authorList>
            <person name="Ashkenazy H."/>
        </authorList>
    </citation>
    <scope>NUCLEOTIDE SEQUENCE [LARGE SCALE GENOMIC DNA]</scope>
    <source>
        <strain evidence="13">cv. Cdm-0</strain>
    </source>
</reference>
<keyword evidence="5" id="KW-0063">Aspartyl esterase</keyword>
<evidence type="ECO:0000256" key="3">
    <source>
        <dbReference type="ARBA" id="ARBA00022694"/>
    </source>
</evidence>
<dbReference type="GO" id="GO:0000172">
    <property type="term" value="C:ribonuclease MRP complex"/>
    <property type="evidence" value="ECO:0007669"/>
    <property type="project" value="InterPro"/>
</dbReference>
<gene>
    <name evidence="12" type="ORF">AT9943_LOCUS9684</name>
</gene>
<evidence type="ECO:0000256" key="1">
    <source>
        <dbReference type="ARBA" id="ARBA00004123"/>
    </source>
</evidence>
<evidence type="ECO:0000259" key="11">
    <source>
        <dbReference type="Pfam" id="PF22770"/>
    </source>
</evidence>
<organism evidence="12 13">
    <name type="scientific">Arabidopsis thaliana</name>
    <name type="common">Mouse-ear cress</name>
    <dbReference type="NCBI Taxonomy" id="3702"/>
    <lineage>
        <taxon>Eukaryota</taxon>
        <taxon>Viridiplantae</taxon>
        <taxon>Streptophyta</taxon>
        <taxon>Embryophyta</taxon>
        <taxon>Tracheophyta</taxon>
        <taxon>Spermatophyta</taxon>
        <taxon>Magnoliopsida</taxon>
        <taxon>eudicotyledons</taxon>
        <taxon>Gunneridae</taxon>
        <taxon>Pentapetalae</taxon>
        <taxon>rosids</taxon>
        <taxon>malvids</taxon>
        <taxon>Brassicales</taxon>
        <taxon>Brassicaceae</taxon>
        <taxon>Camelineae</taxon>
        <taxon>Arabidopsis</taxon>
    </lineage>
</organism>
<comment type="pathway">
    <text evidence="2">Glycan metabolism; pectin degradation; 2-dehydro-3-deoxy-D-gluconate from pectin: step 1/5.</text>
</comment>
<dbReference type="Gene3D" id="2.160.20.10">
    <property type="entry name" value="Single-stranded right-handed beta-helix, Pectin lyase-like"/>
    <property type="match status" value="2"/>
</dbReference>
<dbReference type="Pfam" id="PF22770">
    <property type="entry name" value="POP1_C"/>
    <property type="match status" value="1"/>
</dbReference>
<dbReference type="GO" id="GO:0005655">
    <property type="term" value="C:nucleolar ribonuclease P complex"/>
    <property type="evidence" value="ECO:0007669"/>
    <property type="project" value="InterPro"/>
</dbReference>
<dbReference type="InterPro" id="IPR039182">
    <property type="entry name" value="Pop1"/>
</dbReference>
<dbReference type="InterPro" id="IPR011050">
    <property type="entry name" value="Pectin_lyase_fold/virulence"/>
</dbReference>
<evidence type="ECO:0000313" key="13">
    <source>
        <dbReference type="Proteomes" id="UP000516314"/>
    </source>
</evidence>
<feature type="compositionally biased region" description="Basic residues" evidence="7">
    <location>
        <begin position="373"/>
        <end position="382"/>
    </location>
</feature>
<name>A0A7G2EGX9_ARATH</name>
<dbReference type="SUPFAM" id="SSF51126">
    <property type="entry name" value="Pectin lyase-like"/>
    <property type="match status" value="1"/>
</dbReference>
<feature type="domain" description="Pectinesterase catalytic" evidence="8">
    <location>
        <begin position="97"/>
        <end position="279"/>
    </location>
</feature>
<keyword evidence="3" id="KW-0819">tRNA processing</keyword>
<evidence type="ECO:0000256" key="4">
    <source>
        <dbReference type="ARBA" id="ARBA00022801"/>
    </source>
</evidence>
<dbReference type="Proteomes" id="UP000516314">
    <property type="component" value="Chromosome 2"/>
</dbReference>
<dbReference type="InterPro" id="IPR055079">
    <property type="entry name" value="POP1_C"/>
</dbReference>
<feature type="domain" description="Pectinesterase catalytic" evidence="8">
    <location>
        <begin position="22"/>
        <end position="83"/>
    </location>
</feature>
<evidence type="ECO:0000259" key="9">
    <source>
        <dbReference type="Pfam" id="PF06978"/>
    </source>
</evidence>
<dbReference type="InterPro" id="IPR012334">
    <property type="entry name" value="Pectin_lyas_fold"/>
</dbReference>
<dbReference type="InterPro" id="IPR012590">
    <property type="entry name" value="POPLD_dom"/>
</dbReference>
<keyword evidence="6" id="KW-0539">Nucleus</keyword>
<evidence type="ECO:0000256" key="7">
    <source>
        <dbReference type="SAM" id="MobiDB-lite"/>
    </source>
</evidence>
<dbReference type="GO" id="GO:0045490">
    <property type="term" value="P:pectin catabolic process"/>
    <property type="evidence" value="ECO:0007669"/>
    <property type="project" value="UniProtKB-UniPathway"/>
</dbReference>
<protein>
    <submittedName>
        <fullName evidence="12">(thale cress) hypothetical protein</fullName>
    </submittedName>
</protein>
<dbReference type="PANTHER" id="PTHR22731:SF3">
    <property type="entry name" value="RIBONUCLEASES P_MRP PROTEIN SUBUNIT POP1"/>
    <property type="match status" value="1"/>
</dbReference>
<dbReference type="AlphaFoldDB" id="A0A7G2EGX9"/>
<dbReference type="Pfam" id="PF08170">
    <property type="entry name" value="POPLD"/>
    <property type="match status" value="1"/>
</dbReference>
<evidence type="ECO:0000259" key="8">
    <source>
        <dbReference type="Pfam" id="PF01095"/>
    </source>
</evidence>
<sequence>MVVMTLFVYGYSAAAEQIAYTITVDLNGGGNFTTVQSAIDSISPPNHNWIRVFTQNGIYREKVTIPKEKGFIYLQGKGIEQTNTYNIVPNNKREIVPAVAARMLGDRYVVTDSSFVGLQDTLFDGKGRHYYKRCIISGGIDFIFGYGQSLFKECTLNMTLGIYAPDNPYGTITAHQRPSPSDEGGFVFSDCTVTGVGKTLLGRAWGSNARVIFDRSRLSDVVLPIGWDAWRAKGNERDLTFVEAGCTGAGADTSQRVPWLKKLSLSEVDGFASVSFIDQDGWISSVCPCLIITAAVPIRARQLMATTANGNSKKRDGGLSSLAPRKINVQKFSEARAPELESLHSIVSERLNKDFRSKRNKRRRTNSYNNQPAKKRNIKRQKSQSLIGQVSGGDHEVKITRRVKRRMELKGNPETGFCTSGDGTKRLRTHVWHAKRFTMTKLWGFHLPLGLHGRGRGSRDVLKQSRQGVLVHDASYHIAVQLEGPEGSLLSILNMLLEPSPSSHSKEVFDSILTGGSYENAMLYHVEPPVSQAIAPVTYMWRPSKIPKRRNEEKGGDGIGTDLPVSDKDHEDFRKLWVWIHASSFSEGYAILKVACQKQMNETGVSVDCFSLEGQLAKLEIFGSKASHLLQKTLHPATSTSENPSILRKCSMEKAEVKNVADLYTEENVSSGAILAQFVIDPRLILTSPHDDRTVSVETIKTEPTESVETTTNTEAETFPEVFNCLWDANSELTPPEEENMLCWEKHQSRMDSLCLDDPAAEVPKVSSRPRSSRSCPLLLLKHKKLGNAPTGWSLILPLSWIKVFWNAFVSKGAHAIGQREKRWVSCDDGLPFFPSDFPDCKAYSSFTLSEAADLEEKAQRRPPAIRPFRIPIPPPWNSIHVTRSIGEGSNQKFSSNGRSVVEISSYGGNLFDGIVARTSDSLTTFLQTFTSDNMLLFPHNTSKPSTDLMMTLQEDDKKVRAQIHQSSNKLCLVRVLLHAFKEGSFEEGAVVCAPTLADISLLKSSCSEGEDGRVTIPQSSVSSYFQEQPCGTWELNVPEDTLTEQSHRWPIGFVTTGFVRGSKKPAAEAFCDAVLLGRLRDEQWRDKDVRRRKKQIYVLVRNLRSSAFRLALATIVLEQQDYCDVHCF</sequence>
<evidence type="ECO:0000256" key="5">
    <source>
        <dbReference type="ARBA" id="ARBA00023085"/>
    </source>
</evidence>
<dbReference type="Pfam" id="PF01095">
    <property type="entry name" value="Pectinesterase"/>
    <property type="match status" value="2"/>
</dbReference>
<keyword evidence="4" id="KW-0378">Hydrolase</keyword>
<feature type="domain" description="POP1 C-terminal" evidence="11">
    <location>
        <begin position="1027"/>
        <end position="1117"/>
    </location>
</feature>
<proteinExistence type="predicted"/>
<dbReference type="GO" id="GO:0042545">
    <property type="term" value="P:cell wall modification"/>
    <property type="evidence" value="ECO:0007669"/>
    <property type="project" value="InterPro"/>
</dbReference>
<dbReference type="UniPathway" id="UPA00545">
    <property type="reaction ID" value="UER00823"/>
</dbReference>
<feature type="region of interest" description="Disordered" evidence="7">
    <location>
        <begin position="352"/>
        <end position="394"/>
    </location>
</feature>
<evidence type="ECO:0000256" key="6">
    <source>
        <dbReference type="ARBA" id="ARBA00023242"/>
    </source>
</evidence>
<dbReference type="EMBL" id="LR881467">
    <property type="protein sequence ID" value="CAD5321627.1"/>
    <property type="molecule type" value="Genomic_DNA"/>
</dbReference>
<accession>A0A7G2EGX9</accession>
<comment type="subcellular location">
    <subcellularLocation>
        <location evidence="1">Nucleus</location>
    </subcellularLocation>
</comment>